<dbReference type="Pfam" id="PF03641">
    <property type="entry name" value="Lysine_decarbox"/>
    <property type="match status" value="1"/>
</dbReference>
<dbReference type="InterPro" id="IPR005269">
    <property type="entry name" value="LOG"/>
</dbReference>
<sequence>MSFSFPTGFDKPVCVFCASSPGTNVIYTAAALSVGSSLATANMPLVYGGGRRGLMGVVSHAALEAGGVVHGVLPRALVGRASEATPVAGAPTSAVPASSEGKGADLLADDFQGRLSMSVVGSMHERKALMAKLSTGGFVVLPGGFGTFEELFEMVTWNQIGMHQLPVMLLNIDNFYEPIKALVANGVNAGFIGEKNASLIQIIDLGDAAANADPGRAMEWGPAAVKALQAWTFPAGAGYGFTWSEGDKTVPVTPGSATPAPLAAAAGIPMHAKSHAAVAPVAAPAAAPAAFAAGSAFAKGEHPHMQQLADNLAGRLFSFADSINPKAPTHHTVTPSVATGSSTAVPAAAAVPASAAVPAVPAAVDIAAPIATPAVAADVAPAPAQTQLPPLFTTTRYTSKSSLTPTVPVTRDLVPLWPRHVARLRTAHAHFRQRDGEVWGSYPGDETVWAAVQSAIEAKEKTGCGDWRVRVVLKPAVPIATIEVQLPDANAPPYQFLPSPTRPTTPRKLYLDPIASPVLASETSYRLYKTERRQVYADSAARAASRGAAGPYPEVVLHANGLLLESVTSNIAILTPTADGLGEAWLTPALDPATTPLLAGTARAELLARGVVTEARLTVEDWEAARRDNRRVIGFNGLRGVYEAEIADAELVQVART</sequence>
<protein>
    <recommendedName>
        <fullName evidence="3">Lysine decarboxylase</fullName>
    </recommendedName>
</protein>
<evidence type="ECO:0000313" key="1">
    <source>
        <dbReference type="EMBL" id="RSH80340.1"/>
    </source>
</evidence>
<dbReference type="PANTHER" id="PTHR31223">
    <property type="entry name" value="LOG FAMILY PROTEIN YJL055W"/>
    <property type="match status" value="1"/>
</dbReference>
<reference evidence="1 2" key="1">
    <citation type="submission" date="2018-11" db="EMBL/GenBank/DDBJ databases">
        <title>Genome sequence of Apiotrichum porosum DSM 27194.</title>
        <authorList>
            <person name="Aliyu H."/>
            <person name="Gorte O."/>
            <person name="Ochsenreither K."/>
        </authorList>
    </citation>
    <scope>NUCLEOTIDE SEQUENCE [LARGE SCALE GENOMIC DNA]</scope>
    <source>
        <strain evidence="1 2">DSM 27194</strain>
    </source>
</reference>
<evidence type="ECO:0008006" key="3">
    <source>
        <dbReference type="Google" id="ProtNLM"/>
    </source>
</evidence>
<dbReference type="GeneID" id="39593459"/>
<dbReference type="OrthoDB" id="414463at2759"/>
<name>A0A427XNC0_9TREE</name>
<gene>
    <name evidence="1" type="ORF">EHS24_008916</name>
</gene>
<dbReference type="InterPro" id="IPR036038">
    <property type="entry name" value="Aminotransferase-like"/>
</dbReference>
<dbReference type="Proteomes" id="UP000279236">
    <property type="component" value="Unassembled WGS sequence"/>
</dbReference>
<dbReference type="AlphaFoldDB" id="A0A427XNC0"/>
<dbReference type="PANTHER" id="PTHR31223:SF70">
    <property type="entry name" value="LOG FAMILY PROTEIN YJL055W"/>
    <property type="match status" value="1"/>
</dbReference>
<accession>A0A427XNC0</accession>
<dbReference type="GO" id="GO:0009691">
    <property type="term" value="P:cytokinin biosynthetic process"/>
    <property type="evidence" value="ECO:0007669"/>
    <property type="project" value="InterPro"/>
</dbReference>
<organism evidence="1 2">
    <name type="scientific">Apiotrichum porosum</name>
    <dbReference type="NCBI Taxonomy" id="105984"/>
    <lineage>
        <taxon>Eukaryota</taxon>
        <taxon>Fungi</taxon>
        <taxon>Dikarya</taxon>
        <taxon>Basidiomycota</taxon>
        <taxon>Agaricomycotina</taxon>
        <taxon>Tremellomycetes</taxon>
        <taxon>Trichosporonales</taxon>
        <taxon>Trichosporonaceae</taxon>
        <taxon>Apiotrichum</taxon>
    </lineage>
</organism>
<dbReference type="InterPro" id="IPR031100">
    <property type="entry name" value="LOG_fam"/>
</dbReference>
<dbReference type="RefSeq" id="XP_028475287.1">
    <property type="nucleotide sequence ID" value="XM_028624215.1"/>
</dbReference>
<comment type="caution">
    <text evidence="1">The sequence shown here is derived from an EMBL/GenBank/DDBJ whole genome shotgun (WGS) entry which is preliminary data.</text>
</comment>
<dbReference type="Gene3D" id="3.40.50.450">
    <property type="match status" value="1"/>
</dbReference>
<dbReference type="SUPFAM" id="SSF56752">
    <property type="entry name" value="D-aminoacid aminotransferase-like PLP-dependent enzymes"/>
    <property type="match status" value="1"/>
</dbReference>
<dbReference type="EMBL" id="RSCE01000008">
    <property type="protein sequence ID" value="RSH80340.1"/>
    <property type="molecule type" value="Genomic_DNA"/>
</dbReference>
<dbReference type="Gene3D" id="3.20.10.10">
    <property type="entry name" value="D-amino Acid Aminotransferase, subunit A, domain 2"/>
    <property type="match status" value="1"/>
</dbReference>
<proteinExistence type="predicted"/>
<dbReference type="SUPFAM" id="SSF102405">
    <property type="entry name" value="MCP/YpsA-like"/>
    <property type="match status" value="1"/>
</dbReference>
<dbReference type="InterPro" id="IPR043132">
    <property type="entry name" value="BCAT-like_C"/>
</dbReference>
<evidence type="ECO:0000313" key="2">
    <source>
        <dbReference type="Proteomes" id="UP000279236"/>
    </source>
</evidence>
<dbReference type="NCBIfam" id="TIGR00730">
    <property type="entry name" value="Rossman fold protein, TIGR00730 family"/>
    <property type="match status" value="1"/>
</dbReference>
<dbReference type="GO" id="GO:0005829">
    <property type="term" value="C:cytosol"/>
    <property type="evidence" value="ECO:0007669"/>
    <property type="project" value="TreeGrafter"/>
</dbReference>
<dbReference type="GO" id="GO:0016799">
    <property type="term" value="F:hydrolase activity, hydrolyzing N-glycosyl compounds"/>
    <property type="evidence" value="ECO:0007669"/>
    <property type="project" value="TreeGrafter"/>
</dbReference>
<dbReference type="STRING" id="105984.A0A427XNC0"/>
<keyword evidence="2" id="KW-1185">Reference proteome</keyword>